<keyword evidence="5 7" id="KW-1133">Transmembrane helix</keyword>
<dbReference type="Pfam" id="PF00528">
    <property type="entry name" value="BPD_transp_1"/>
    <property type="match status" value="1"/>
</dbReference>
<evidence type="ECO:0000256" key="3">
    <source>
        <dbReference type="ARBA" id="ARBA00022475"/>
    </source>
</evidence>
<feature type="transmembrane region" description="Helical" evidence="7">
    <location>
        <begin position="236"/>
        <end position="259"/>
    </location>
</feature>
<name>A0A090YQ45_PAEMA</name>
<evidence type="ECO:0000256" key="1">
    <source>
        <dbReference type="ARBA" id="ARBA00004651"/>
    </source>
</evidence>
<dbReference type="Proteomes" id="UP000029278">
    <property type="component" value="Unassembled WGS sequence"/>
</dbReference>
<evidence type="ECO:0000313" key="12">
    <source>
        <dbReference type="Proteomes" id="UP000442469"/>
    </source>
</evidence>
<evidence type="ECO:0000256" key="7">
    <source>
        <dbReference type="RuleBase" id="RU363032"/>
    </source>
</evidence>
<proteinExistence type="inferred from homology"/>
<dbReference type="PATRIC" id="fig|44252.3.peg.4802"/>
<dbReference type="GO" id="GO:0055085">
    <property type="term" value="P:transmembrane transport"/>
    <property type="evidence" value="ECO:0007669"/>
    <property type="project" value="InterPro"/>
</dbReference>
<feature type="transmembrane region" description="Helical" evidence="7">
    <location>
        <begin position="70"/>
        <end position="91"/>
    </location>
</feature>
<gene>
    <name evidence="9" type="ORF">DJ90_4545</name>
    <name evidence="10" type="ORF">GNQ08_19295</name>
</gene>
<dbReference type="EMBL" id="WNZZ01000015">
    <property type="protein sequence ID" value="MUG24523.1"/>
    <property type="molecule type" value="Genomic_DNA"/>
</dbReference>
<dbReference type="Proteomes" id="UP000442469">
    <property type="component" value="Unassembled WGS sequence"/>
</dbReference>
<evidence type="ECO:0000259" key="8">
    <source>
        <dbReference type="PROSITE" id="PS50928"/>
    </source>
</evidence>
<dbReference type="OrthoDB" id="9771544at2"/>
<comment type="similarity">
    <text evidence="7">Belongs to the binding-protein-dependent transport system permease family.</text>
</comment>
<feature type="transmembrane region" description="Helical" evidence="7">
    <location>
        <begin position="176"/>
        <end position="198"/>
    </location>
</feature>
<keyword evidence="2 7" id="KW-0813">Transport</keyword>
<dbReference type="CDD" id="cd06261">
    <property type="entry name" value="TM_PBP2"/>
    <property type="match status" value="1"/>
</dbReference>
<evidence type="ECO:0000313" key="9">
    <source>
        <dbReference type="EMBL" id="KFN00954.1"/>
    </source>
</evidence>
<dbReference type="PANTHER" id="PTHR43744">
    <property type="entry name" value="ABC TRANSPORTER PERMEASE PROTEIN MG189-RELATED-RELATED"/>
    <property type="match status" value="1"/>
</dbReference>
<keyword evidence="4 7" id="KW-0812">Transmembrane</keyword>
<evidence type="ECO:0000313" key="10">
    <source>
        <dbReference type="EMBL" id="MUG24523.1"/>
    </source>
</evidence>
<reference evidence="10 12" key="2">
    <citation type="submission" date="2019-11" db="EMBL/GenBank/DDBJ databases">
        <title>Draft genome sequences of five Paenibacillus species of dairy origin.</title>
        <authorList>
            <person name="Olajide A.M."/>
            <person name="Chen S."/>
            <person name="Lapointe G."/>
        </authorList>
    </citation>
    <scope>NUCLEOTIDE SEQUENCE [LARGE SCALE GENOMIC DNA]</scope>
    <source>
        <strain evidence="10 12">3CT49</strain>
    </source>
</reference>
<dbReference type="SUPFAM" id="SSF161098">
    <property type="entry name" value="MetI-like"/>
    <property type="match status" value="1"/>
</dbReference>
<dbReference type="AlphaFoldDB" id="A0A090YQ45"/>
<dbReference type="STRING" id="44252.DJ90_4545"/>
<comment type="subcellular location">
    <subcellularLocation>
        <location evidence="1 7">Cell membrane</location>
        <topology evidence="1 7">Multi-pass membrane protein</topology>
    </subcellularLocation>
</comment>
<evidence type="ECO:0000256" key="5">
    <source>
        <dbReference type="ARBA" id="ARBA00022989"/>
    </source>
</evidence>
<feature type="transmembrane region" description="Helical" evidence="7">
    <location>
        <begin position="131"/>
        <end position="155"/>
    </location>
</feature>
<evidence type="ECO:0000313" key="11">
    <source>
        <dbReference type="Proteomes" id="UP000029278"/>
    </source>
</evidence>
<dbReference type="HOGENOM" id="CLU_016047_1_1_9"/>
<dbReference type="GeneID" id="77009050"/>
<evidence type="ECO:0000256" key="4">
    <source>
        <dbReference type="ARBA" id="ARBA00022692"/>
    </source>
</evidence>
<feature type="transmembrane region" description="Helical" evidence="7">
    <location>
        <begin position="7"/>
        <end position="28"/>
    </location>
</feature>
<accession>A0A090YQ45</accession>
<keyword evidence="6 7" id="KW-0472">Membrane</keyword>
<protein>
    <submittedName>
        <fullName evidence="10">ABC transporter permease subunit</fullName>
    </submittedName>
    <submittedName>
        <fullName evidence="9">Binding--dependent transport system inner membrane component family protein</fullName>
    </submittedName>
</protein>
<keyword evidence="3" id="KW-1003">Cell membrane</keyword>
<keyword evidence="11" id="KW-1185">Reference proteome</keyword>
<dbReference type="InterPro" id="IPR035906">
    <property type="entry name" value="MetI-like_sf"/>
</dbReference>
<feature type="transmembrane region" description="Helical" evidence="7">
    <location>
        <begin position="103"/>
        <end position="125"/>
    </location>
</feature>
<dbReference type="Gene3D" id="1.10.3720.10">
    <property type="entry name" value="MetI-like"/>
    <property type="match status" value="1"/>
</dbReference>
<dbReference type="PROSITE" id="PS50928">
    <property type="entry name" value="ABC_TM1"/>
    <property type="match status" value="1"/>
</dbReference>
<comment type="caution">
    <text evidence="9">The sequence shown here is derived from an EMBL/GenBank/DDBJ whole genome shotgun (WGS) entry which is preliminary data.</text>
</comment>
<dbReference type="InterPro" id="IPR000515">
    <property type="entry name" value="MetI-like"/>
</dbReference>
<evidence type="ECO:0000256" key="2">
    <source>
        <dbReference type="ARBA" id="ARBA00022448"/>
    </source>
</evidence>
<dbReference type="RefSeq" id="WP_036625367.1">
    <property type="nucleotide sequence ID" value="NZ_BGML01000002.1"/>
</dbReference>
<sequence length="274" mass="30278">MKLKITLTYLVMAVIGAVFVFPLLWSLVSSLKPEAEIMNYPPKWIAAFTFVNYKAVLEQYPFTGWMANSVLITVLSTLFVLALTTPAAYAFGRLNFRGKKLMFTLIVSMLLIPIQAYIVPLFLLVSELKLLNTFAALILVAGANVTSVYILTSFFKRIPNELEEAARIDGCKDFGIFAKIMLPLTKPAVSTVTILMFISNWNNFLWPMIAIRENALKPLTVGIAQFMGGANSTAQFQYGTSLAAACMAIIPSIIVFLSLQRYFVEGITNSGIKG</sequence>
<evidence type="ECO:0000256" key="6">
    <source>
        <dbReference type="ARBA" id="ARBA00023136"/>
    </source>
</evidence>
<feature type="domain" description="ABC transmembrane type-1" evidence="8">
    <location>
        <begin position="66"/>
        <end position="259"/>
    </location>
</feature>
<reference evidence="9 11" key="1">
    <citation type="submission" date="2014-04" db="EMBL/GenBank/DDBJ databases">
        <authorList>
            <person name="Bishop-Lilly K.A."/>
            <person name="Broomall S.M."/>
            <person name="Chain P.S."/>
            <person name="Chertkov O."/>
            <person name="Coyne S.R."/>
            <person name="Daligault H.E."/>
            <person name="Davenport K.W."/>
            <person name="Erkkila T."/>
            <person name="Frey K.G."/>
            <person name="Gibbons H.S."/>
            <person name="Gu W."/>
            <person name="Jaissle J."/>
            <person name="Johnson S.L."/>
            <person name="Koroleva G.I."/>
            <person name="Ladner J.T."/>
            <person name="Lo C.-C."/>
            <person name="Minogue T.D."/>
            <person name="Munk C."/>
            <person name="Palacios G.F."/>
            <person name="Redden C.L."/>
            <person name="Rosenzweig C.N."/>
            <person name="Scholz M.B."/>
            <person name="Teshima H."/>
            <person name="Xu Y."/>
        </authorList>
    </citation>
    <scope>NUCLEOTIDE SEQUENCE [LARGE SCALE GENOMIC DNA]</scope>
    <source>
        <strain evidence="9 11">8244</strain>
    </source>
</reference>
<organism evidence="9 11">
    <name type="scientific">Paenibacillus macerans</name>
    <name type="common">Bacillus macerans</name>
    <dbReference type="NCBI Taxonomy" id="44252"/>
    <lineage>
        <taxon>Bacteria</taxon>
        <taxon>Bacillati</taxon>
        <taxon>Bacillota</taxon>
        <taxon>Bacilli</taxon>
        <taxon>Bacillales</taxon>
        <taxon>Paenibacillaceae</taxon>
        <taxon>Paenibacillus</taxon>
    </lineage>
</organism>
<dbReference type="EMBL" id="JMQA01000039">
    <property type="protein sequence ID" value="KFN00954.1"/>
    <property type="molecule type" value="Genomic_DNA"/>
</dbReference>
<dbReference type="GO" id="GO:0005886">
    <property type="term" value="C:plasma membrane"/>
    <property type="evidence" value="ECO:0007669"/>
    <property type="project" value="UniProtKB-SubCell"/>
</dbReference>
<dbReference type="PANTHER" id="PTHR43744:SF12">
    <property type="entry name" value="ABC TRANSPORTER PERMEASE PROTEIN MG189-RELATED"/>
    <property type="match status" value="1"/>
</dbReference>